<reference evidence="1 2" key="1">
    <citation type="journal article" date="2016" name="PLoS ONE">
        <title>Plasmid Characterization and Chromosome Analysis of Two netF+ Clostridium perfringens Isolates Associated with Foal and Canine Necrotizing Enteritis.</title>
        <authorList>
            <person name="Mehdizadeh Gohari I."/>
            <person name="Kropinski A.M."/>
            <person name="Weese S.J."/>
            <person name="Parreira V.R."/>
            <person name="Whitehead A.E."/>
            <person name="Boerlin P."/>
            <person name="Prescott J.F."/>
        </authorList>
    </citation>
    <scope>NUCLEOTIDE SEQUENCE [LARGE SCALE GENOMIC DNA]</scope>
    <source>
        <strain evidence="1 2">JP838</strain>
    </source>
</reference>
<dbReference type="RefSeq" id="WP_061427589.1">
    <property type="nucleotide sequence ID" value="NZ_CATNZO010000001.1"/>
</dbReference>
<sequence length="126" mass="14096">MGLKFDFSKVKQRLATLDTKAQKEVLDRALDAGNKEVLRALEINVPVNTGITKENLGEISKTGSSTDRKSKLGVKSKEKSIVARVFYTEYGNRRQVGTHWMKKSFNQSKGGAKKKIIASLKRDLKL</sequence>
<organism evidence="1 2">
    <name type="scientific">Clostridium perfringens</name>
    <dbReference type="NCBI Taxonomy" id="1502"/>
    <lineage>
        <taxon>Bacteria</taxon>
        <taxon>Bacillati</taxon>
        <taxon>Bacillota</taxon>
        <taxon>Clostridia</taxon>
        <taxon>Eubacteriales</taxon>
        <taxon>Clostridiaceae</taxon>
        <taxon>Clostridium</taxon>
    </lineage>
</organism>
<name>A0A127EHQ5_CLOPF</name>
<dbReference type="OrthoDB" id="886754at2"/>
<dbReference type="EMBL" id="CP010994">
    <property type="protein sequence ID" value="AMN35462.1"/>
    <property type="molecule type" value="Genomic_DNA"/>
</dbReference>
<gene>
    <name evidence="1" type="ORF">JFP838_06745</name>
</gene>
<evidence type="ECO:0000313" key="1">
    <source>
        <dbReference type="EMBL" id="AMN35462.1"/>
    </source>
</evidence>
<protein>
    <recommendedName>
        <fullName evidence="3">Phage protein, HK97 gp10 family</fullName>
    </recommendedName>
</protein>
<evidence type="ECO:0000313" key="2">
    <source>
        <dbReference type="Proteomes" id="UP000070260"/>
    </source>
</evidence>
<dbReference type="PATRIC" id="fig|1502.177.peg.1374"/>
<dbReference type="AlphaFoldDB" id="A0A127EHQ5"/>
<proteinExistence type="predicted"/>
<accession>A0A127EHQ5</accession>
<evidence type="ECO:0008006" key="3">
    <source>
        <dbReference type="Google" id="ProtNLM"/>
    </source>
</evidence>
<dbReference type="Proteomes" id="UP000070260">
    <property type="component" value="Chromosome"/>
</dbReference>